<feature type="non-terminal residue" evidence="2">
    <location>
        <position position="1"/>
    </location>
</feature>
<reference evidence="2" key="1">
    <citation type="submission" date="2022-03" db="EMBL/GenBank/DDBJ databases">
        <authorList>
            <person name="Martin H S."/>
        </authorList>
    </citation>
    <scope>NUCLEOTIDE SEQUENCE</scope>
</reference>
<name>A0ABN8IWT0_9NEOP</name>
<sequence length="103" mass="10973">MSSPARAPAVPAGAGTLIPGPGPSRQRSLKDRLRDGITGPFHWQMFRRQQLAMAGNGAGSEEGEKGGGVPIVSFVIVPVNVDRNQADVRRCNSSYIRTHLPVP</sequence>
<protein>
    <submittedName>
        <fullName evidence="2">Uncharacterized protein</fullName>
    </submittedName>
</protein>
<keyword evidence="3" id="KW-1185">Reference proteome</keyword>
<feature type="compositionally biased region" description="Low complexity" evidence="1">
    <location>
        <begin position="1"/>
        <end position="15"/>
    </location>
</feature>
<feature type="region of interest" description="Disordered" evidence="1">
    <location>
        <begin position="1"/>
        <end position="29"/>
    </location>
</feature>
<evidence type="ECO:0000256" key="1">
    <source>
        <dbReference type="SAM" id="MobiDB-lite"/>
    </source>
</evidence>
<gene>
    <name evidence="2" type="ORF">IPOD504_LOCUS14592</name>
</gene>
<dbReference type="Proteomes" id="UP000837857">
    <property type="component" value="Chromosome 5"/>
</dbReference>
<evidence type="ECO:0000313" key="2">
    <source>
        <dbReference type="EMBL" id="CAH2068878.1"/>
    </source>
</evidence>
<accession>A0ABN8IWT0</accession>
<evidence type="ECO:0000313" key="3">
    <source>
        <dbReference type="Proteomes" id="UP000837857"/>
    </source>
</evidence>
<proteinExistence type="predicted"/>
<dbReference type="EMBL" id="OW152817">
    <property type="protein sequence ID" value="CAH2068878.1"/>
    <property type="molecule type" value="Genomic_DNA"/>
</dbReference>
<organism evidence="2 3">
    <name type="scientific">Iphiclides podalirius</name>
    <name type="common">scarce swallowtail</name>
    <dbReference type="NCBI Taxonomy" id="110791"/>
    <lineage>
        <taxon>Eukaryota</taxon>
        <taxon>Metazoa</taxon>
        <taxon>Ecdysozoa</taxon>
        <taxon>Arthropoda</taxon>
        <taxon>Hexapoda</taxon>
        <taxon>Insecta</taxon>
        <taxon>Pterygota</taxon>
        <taxon>Neoptera</taxon>
        <taxon>Endopterygota</taxon>
        <taxon>Lepidoptera</taxon>
        <taxon>Glossata</taxon>
        <taxon>Ditrysia</taxon>
        <taxon>Papilionoidea</taxon>
        <taxon>Papilionidae</taxon>
        <taxon>Papilioninae</taxon>
        <taxon>Iphiclides</taxon>
    </lineage>
</organism>